<feature type="domain" description="N-acetyltransferase" evidence="5">
    <location>
        <begin position="8"/>
        <end position="168"/>
    </location>
</feature>
<dbReference type="Gene3D" id="3.40.630.30">
    <property type="match status" value="1"/>
</dbReference>
<organism evidence="6 7">
    <name type="scientific">Micromonospora siamensis</name>
    <dbReference type="NCBI Taxonomy" id="299152"/>
    <lineage>
        <taxon>Bacteria</taxon>
        <taxon>Bacillati</taxon>
        <taxon>Actinomycetota</taxon>
        <taxon>Actinomycetes</taxon>
        <taxon>Micromonosporales</taxon>
        <taxon>Micromonosporaceae</taxon>
        <taxon>Micromonospora</taxon>
    </lineage>
</organism>
<sequence length="193" mass="20351">MSLPSPAFTIRPARPEDVPAVVAMVHELAAYERAPEQCHLTEEQLRAALFGPSPALFGHVAADAGGQPVGFALWFLNFSTWAGGHGIYLEDLYVRPALRGSGAGRALMAALAAVCVERGYQRLDWSMLDWNPAARFYAAIGATQLQEWVSYRLAGPALDALAAELTGPPAAGATLTARPGPGTGRVPDRGDAA</sequence>
<dbReference type="PANTHER" id="PTHR10545:SF29">
    <property type="entry name" value="GH14572P-RELATED"/>
    <property type="match status" value="1"/>
</dbReference>
<evidence type="ECO:0000256" key="1">
    <source>
        <dbReference type="ARBA" id="ARBA00008694"/>
    </source>
</evidence>
<dbReference type="AlphaFoldDB" id="A0A1C5K2S8"/>
<evidence type="ECO:0000256" key="3">
    <source>
        <dbReference type="ARBA" id="ARBA00023315"/>
    </source>
</evidence>
<gene>
    <name evidence="6" type="ORF">GA0074704_5336</name>
</gene>
<dbReference type="Pfam" id="PF00583">
    <property type="entry name" value="Acetyltransf_1"/>
    <property type="match status" value="1"/>
</dbReference>
<evidence type="ECO:0000256" key="4">
    <source>
        <dbReference type="SAM" id="MobiDB-lite"/>
    </source>
</evidence>
<keyword evidence="7" id="KW-1185">Reference proteome</keyword>
<proteinExistence type="inferred from homology"/>
<protein>
    <submittedName>
        <fullName evidence="6">Acetyltransferase (GNAT) family protein</fullName>
    </submittedName>
</protein>
<evidence type="ECO:0000259" key="5">
    <source>
        <dbReference type="PROSITE" id="PS51186"/>
    </source>
</evidence>
<dbReference type="FunFam" id="3.40.630.30:FF:000064">
    <property type="entry name" value="GNAT family acetyltransferase"/>
    <property type="match status" value="1"/>
</dbReference>
<comment type="similarity">
    <text evidence="1">Belongs to the acetyltransferase family.</text>
</comment>
<reference evidence="6 7" key="1">
    <citation type="submission" date="2016-06" db="EMBL/GenBank/DDBJ databases">
        <authorList>
            <person name="Kjaerup R.B."/>
            <person name="Dalgaard T.S."/>
            <person name="Juul-Madsen H.R."/>
        </authorList>
    </citation>
    <scope>NUCLEOTIDE SEQUENCE [LARGE SCALE GENOMIC DNA]</scope>
    <source>
        <strain evidence="6 7">DSM 45097</strain>
    </source>
</reference>
<dbReference type="SUPFAM" id="SSF55729">
    <property type="entry name" value="Acyl-CoA N-acyltransferases (Nat)"/>
    <property type="match status" value="1"/>
</dbReference>
<evidence type="ECO:0000313" key="7">
    <source>
        <dbReference type="Proteomes" id="UP000198210"/>
    </source>
</evidence>
<name>A0A1C5K2S8_9ACTN</name>
<dbReference type="Proteomes" id="UP000198210">
    <property type="component" value="Chromosome I"/>
</dbReference>
<evidence type="ECO:0000313" key="6">
    <source>
        <dbReference type="EMBL" id="SCG76576.1"/>
    </source>
</evidence>
<dbReference type="CDD" id="cd04301">
    <property type="entry name" value="NAT_SF"/>
    <property type="match status" value="1"/>
</dbReference>
<dbReference type="InterPro" id="IPR051016">
    <property type="entry name" value="Diverse_Substrate_AcTransf"/>
</dbReference>
<dbReference type="PANTHER" id="PTHR10545">
    <property type="entry name" value="DIAMINE N-ACETYLTRANSFERASE"/>
    <property type="match status" value="1"/>
</dbReference>
<accession>A0A1C5K2S8</accession>
<dbReference type="InterPro" id="IPR016181">
    <property type="entry name" value="Acyl_CoA_acyltransferase"/>
</dbReference>
<dbReference type="InterPro" id="IPR000182">
    <property type="entry name" value="GNAT_dom"/>
</dbReference>
<keyword evidence="3" id="KW-0012">Acyltransferase</keyword>
<evidence type="ECO:0000256" key="2">
    <source>
        <dbReference type="ARBA" id="ARBA00022679"/>
    </source>
</evidence>
<feature type="region of interest" description="Disordered" evidence="4">
    <location>
        <begin position="171"/>
        <end position="193"/>
    </location>
</feature>
<feature type="compositionally biased region" description="Low complexity" evidence="4">
    <location>
        <begin position="171"/>
        <end position="180"/>
    </location>
</feature>
<dbReference type="EMBL" id="LT607751">
    <property type="protein sequence ID" value="SCG76576.1"/>
    <property type="molecule type" value="Genomic_DNA"/>
</dbReference>
<dbReference type="PROSITE" id="PS51186">
    <property type="entry name" value="GNAT"/>
    <property type="match status" value="1"/>
</dbReference>
<keyword evidence="2 6" id="KW-0808">Transferase</keyword>
<dbReference type="GO" id="GO:0008080">
    <property type="term" value="F:N-acetyltransferase activity"/>
    <property type="evidence" value="ECO:0007669"/>
    <property type="project" value="TreeGrafter"/>
</dbReference>